<evidence type="ECO:0000313" key="2">
    <source>
        <dbReference type="Proteomes" id="UP001239994"/>
    </source>
</evidence>
<keyword evidence="2" id="KW-1185">Reference proteome</keyword>
<accession>A0AAD8YT61</accession>
<proteinExistence type="predicted"/>
<sequence>MQVVIRAAFQHLADLVYFHSASISSNAMACYGPSSAVDPTPLGCRQPYTGPLSATCLVSISSAILQGESTEFHLIASLLLPALVGGNDSPALLTSSMVALRAVQAIQPTRYQDTILSPVSSQEDAITMLCFHEGSAFSLPCAVRATIPAPCIIEGTTTIDDPMPVPGLPTGHRQPPTHPVLFWASLSVIFPVPWLDTHTVIWVVTIV</sequence>
<organism evidence="1 2">
    <name type="scientific">Electrophorus voltai</name>
    <dbReference type="NCBI Taxonomy" id="2609070"/>
    <lineage>
        <taxon>Eukaryota</taxon>
        <taxon>Metazoa</taxon>
        <taxon>Chordata</taxon>
        <taxon>Craniata</taxon>
        <taxon>Vertebrata</taxon>
        <taxon>Euteleostomi</taxon>
        <taxon>Actinopterygii</taxon>
        <taxon>Neopterygii</taxon>
        <taxon>Teleostei</taxon>
        <taxon>Ostariophysi</taxon>
        <taxon>Gymnotiformes</taxon>
        <taxon>Gymnotoidei</taxon>
        <taxon>Gymnotidae</taxon>
        <taxon>Electrophorus</taxon>
    </lineage>
</organism>
<dbReference type="EMBL" id="JAROKS010000024">
    <property type="protein sequence ID" value="KAK1786807.1"/>
    <property type="molecule type" value="Genomic_DNA"/>
</dbReference>
<comment type="caution">
    <text evidence="1">The sequence shown here is derived from an EMBL/GenBank/DDBJ whole genome shotgun (WGS) entry which is preliminary data.</text>
</comment>
<protein>
    <submittedName>
        <fullName evidence="1">Uncharacterized protein</fullName>
    </submittedName>
</protein>
<gene>
    <name evidence="1" type="ORF">P4O66_017202</name>
</gene>
<dbReference type="Proteomes" id="UP001239994">
    <property type="component" value="Unassembled WGS sequence"/>
</dbReference>
<reference evidence="1" key="1">
    <citation type="submission" date="2023-03" db="EMBL/GenBank/DDBJ databases">
        <title>Electrophorus voltai genome.</title>
        <authorList>
            <person name="Bian C."/>
        </authorList>
    </citation>
    <scope>NUCLEOTIDE SEQUENCE</scope>
    <source>
        <strain evidence="1">CB-2022</strain>
        <tissue evidence="1">Muscle</tissue>
    </source>
</reference>
<evidence type="ECO:0000313" key="1">
    <source>
        <dbReference type="EMBL" id="KAK1786807.1"/>
    </source>
</evidence>
<dbReference type="AlphaFoldDB" id="A0AAD8YT61"/>
<name>A0AAD8YT61_9TELE</name>